<gene>
    <name evidence="5" type="ORF">GCM10011365_13020</name>
</gene>
<feature type="transmembrane region" description="Helical" evidence="3">
    <location>
        <begin position="20"/>
        <end position="41"/>
    </location>
</feature>
<accession>A0A917FNL2</accession>
<name>A0A917FNL2_9GAMM</name>
<dbReference type="InterPro" id="IPR005467">
    <property type="entry name" value="His_kinase_dom"/>
</dbReference>
<dbReference type="RefSeq" id="WP_188364891.1">
    <property type="nucleotide sequence ID" value="NZ_BAABJF010000015.1"/>
</dbReference>
<dbReference type="Proteomes" id="UP000605253">
    <property type="component" value="Unassembled WGS sequence"/>
</dbReference>
<evidence type="ECO:0000256" key="2">
    <source>
        <dbReference type="ARBA" id="ARBA00012438"/>
    </source>
</evidence>
<evidence type="ECO:0000256" key="3">
    <source>
        <dbReference type="SAM" id="Phobius"/>
    </source>
</evidence>
<dbReference type="SUPFAM" id="SSF55874">
    <property type="entry name" value="ATPase domain of HSP90 chaperone/DNA topoisomerase II/histidine kinase"/>
    <property type="match status" value="1"/>
</dbReference>
<dbReference type="Gene3D" id="1.10.287.130">
    <property type="match status" value="1"/>
</dbReference>
<feature type="transmembrane region" description="Helical" evidence="3">
    <location>
        <begin position="53"/>
        <end position="75"/>
    </location>
</feature>
<organism evidence="5 6">
    <name type="scientific">Marinicella pacifica</name>
    <dbReference type="NCBI Taxonomy" id="1171543"/>
    <lineage>
        <taxon>Bacteria</taxon>
        <taxon>Pseudomonadati</taxon>
        <taxon>Pseudomonadota</taxon>
        <taxon>Gammaproteobacteria</taxon>
        <taxon>Lysobacterales</taxon>
        <taxon>Marinicellaceae</taxon>
        <taxon>Marinicella</taxon>
    </lineage>
</organism>
<dbReference type="InterPro" id="IPR003594">
    <property type="entry name" value="HATPase_dom"/>
</dbReference>
<reference evidence="5" key="1">
    <citation type="journal article" date="2014" name="Int. J. Syst. Evol. Microbiol.">
        <title>Complete genome sequence of Corynebacterium casei LMG S-19264T (=DSM 44701T), isolated from a smear-ripened cheese.</title>
        <authorList>
            <consortium name="US DOE Joint Genome Institute (JGI-PGF)"/>
            <person name="Walter F."/>
            <person name="Albersmeier A."/>
            <person name="Kalinowski J."/>
            <person name="Ruckert C."/>
        </authorList>
    </citation>
    <scope>NUCLEOTIDE SEQUENCE</scope>
    <source>
        <strain evidence="5">CGMCC 1.12181</strain>
    </source>
</reference>
<dbReference type="Pfam" id="PF25323">
    <property type="entry name" value="6TM_PilS"/>
    <property type="match status" value="1"/>
</dbReference>
<sequence>MTQLKDQEKIAQLEQRNLRYLNLFRLFAGLFFYMLVNNHWVDNFYQVDYFHPGVLWTVNIYLGLSIWVMLSTFILTQKAVIVISKTMLFLDLLFLIYMAYGSNGFAQGLAILPVLPIGSAAMLYRKPVNILMAPFSAAALLWLMPEVIDFSAQATVSQSSLLLHALAYFLIALLGIRQSVSYTSTVRLYKSQRKTISGLENMNQVIIEKMSQGVIVYQHDYVVLHANQAAKNLLNSDELFFIPDAIIEHMEKKQESQIYHSEQGLDLYIRKAKLNTVKNFGVLFIEDSSFLKKAAQQLNLASLGKLSSSIAHEIRNPLAAISTASELLAQSEHLQDEDRQIANIITNQTERANHIIEDILAMSRRTTAKPEQLNLFEVLKNLKKELIAQGLGEAQKIHIVCPHDKTIHFDPKHLHQICWNLGSNALKHGQEKTLTISVHNNRIDFKNPGEPLKSRTQKNLFEPFFTTHNRGTGLGLHICRQLSHDNHASLTYHHLNNNHVFRLEFNLDQE</sequence>
<dbReference type="AlphaFoldDB" id="A0A917FNL2"/>
<dbReference type="EC" id="2.7.13.3" evidence="2"/>
<dbReference type="EMBL" id="BMEO01000004">
    <property type="protein sequence ID" value="GGF93190.1"/>
    <property type="molecule type" value="Genomic_DNA"/>
</dbReference>
<dbReference type="SUPFAM" id="SSF47384">
    <property type="entry name" value="Homodimeric domain of signal transducing histidine kinase"/>
    <property type="match status" value="1"/>
</dbReference>
<proteinExistence type="predicted"/>
<protein>
    <recommendedName>
        <fullName evidence="2">histidine kinase</fullName>
        <ecNumber evidence="2">2.7.13.3</ecNumber>
    </recommendedName>
</protein>
<dbReference type="SMART" id="SM00388">
    <property type="entry name" value="HisKA"/>
    <property type="match status" value="1"/>
</dbReference>
<dbReference type="SMART" id="SM00387">
    <property type="entry name" value="HATPase_c"/>
    <property type="match status" value="1"/>
</dbReference>
<evidence type="ECO:0000259" key="4">
    <source>
        <dbReference type="PROSITE" id="PS50109"/>
    </source>
</evidence>
<feature type="transmembrane region" description="Helical" evidence="3">
    <location>
        <begin position="160"/>
        <end position="180"/>
    </location>
</feature>
<feature type="transmembrane region" description="Helical" evidence="3">
    <location>
        <begin position="82"/>
        <end position="100"/>
    </location>
</feature>
<reference evidence="5" key="2">
    <citation type="submission" date="2020-09" db="EMBL/GenBank/DDBJ databases">
        <authorList>
            <person name="Sun Q."/>
            <person name="Zhou Y."/>
        </authorList>
    </citation>
    <scope>NUCLEOTIDE SEQUENCE</scope>
    <source>
        <strain evidence="5">CGMCC 1.12181</strain>
    </source>
</reference>
<dbReference type="Pfam" id="PF00512">
    <property type="entry name" value="HisKA"/>
    <property type="match status" value="1"/>
</dbReference>
<keyword evidence="5" id="KW-0808">Transferase</keyword>
<evidence type="ECO:0000313" key="5">
    <source>
        <dbReference type="EMBL" id="GGF93190.1"/>
    </source>
</evidence>
<dbReference type="Pfam" id="PF02518">
    <property type="entry name" value="HATPase_c"/>
    <property type="match status" value="1"/>
</dbReference>
<keyword evidence="3" id="KW-1133">Transmembrane helix</keyword>
<dbReference type="GO" id="GO:0000155">
    <property type="term" value="F:phosphorelay sensor kinase activity"/>
    <property type="evidence" value="ECO:0007669"/>
    <property type="project" value="InterPro"/>
</dbReference>
<dbReference type="InterPro" id="IPR036097">
    <property type="entry name" value="HisK_dim/P_sf"/>
</dbReference>
<comment type="caution">
    <text evidence="5">The sequence shown here is derived from an EMBL/GenBank/DDBJ whole genome shotgun (WGS) entry which is preliminary data.</text>
</comment>
<feature type="transmembrane region" description="Helical" evidence="3">
    <location>
        <begin position="131"/>
        <end position="148"/>
    </location>
</feature>
<comment type="catalytic activity">
    <reaction evidence="1">
        <text>ATP + protein L-histidine = ADP + protein N-phospho-L-histidine.</text>
        <dbReference type="EC" id="2.7.13.3"/>
    </reaction>
</comment>
<dbReference type="PANTHER" id="PTHR43065">
    <property type="entry name" value="SENSOR HISTIDINE KINASE"/>
    <property type="match status" value="1"/>
</dbReference>
<dbReference type="CDD" id="cd00082">
    <property type="entry name" value="HisKA"/>
    <property type="match status" value="1"/>
</dbReference>
<dbReference type="Gene3D" id="3.30.565.10">
    <property type="entry name" value="Histidine kinase-like ATPase, C-terminal domain"/>
    <property type="match status" value="1"/>
</dbReference>
<evidence type="ECO:0000256" key="1">
    <source>
        <dbReference type="ARBA" id="ARBA00000085"/>
    </source>
</evidence>
<dbReference type="InterPro" id="IPR036890">
    <property type="entry name" value="HATPase_C_sf"/>
</dbReference>
<evidence type="ECO:0000313" key="6">
    <source>
        <dbReference type="Proteomes" id="UP000605253"/>
    </source>
</evidence>
<feature type="domain" description="Histidine kinase" evidence="4">
    <location>
        <begin position="309"/>
        <end position="509"/>
    </location>
</feature>
<keyword evidence="3" id="KW-0812">Transmembrane</keyword>
<keyword evidence="5" id="KW-0418">Kinase</keyword>
<dbReference type="PROSITE" id="PS50109">
    <property type="entry name" value="HIS_KIN"/>
    <property type="match status" value="1"/>
</dbReference>
<dbReference type="InterPro" id="IPR003661">
    <property type="entry name" value="HisK_dim/P_dom"/>
</dbReference>
<dbReference type="PANTHER" id="PTHR43065:SF52">
    <property type="entry name" value="SENSOR PROTEIN KINASE PILS"/>
    <property type="match status" value="1"/>
</dbReference>
<keyword evidence="3" id="KW-0472">Membrane</keyword>
<keyword evidence="6" id="KW-1185">Reference proteome</keyword>